<reference evidence="1" key="1">
    <citation type="submission" date="2022-06" db="EMBL/GenBank/DDBJ databases">
        <authorList>
            <consortium name="SYNGENTA / RWTH Aachen University"/>
        </authorList>
    </citation>
    <scope>NUCLEOTIDE SEQUENCE</scope>
</reference>
<gene>
    <name evidence="1" type="ORF">PPACK8108_LOCUS6015</name>
</gene>
<dbReference type="AlphaFoldDB" id="A0AAV0AQ20"/>
<evidence type="ECO:0000313" key="1">
    <source>
        <dbReference type="EMBL" id="CAH7671250.1"/>
    </source>
</evidence>
<evidence type="ECO:0000313" key="2">
    <source>
        <dbReference type="Proteomes" id="UP001153365"/>
    </source>
</evidence>
<sequence>MASMVGNEMESDASITGTTQDLSFRDDALKKQALETAAMLAQVLIGHLLWPGGGKPNFAYLTICLNTATQILTEDRGSQTTLNSLILSPFYDAKGLETILSLFGRYVDQANQFCKVENQNPRQNVLLVHLYGGLKVALDLLQNLCSSAALLESPHTALLQNWRDIMDPPFDAPALLISMRAMILTEISPLWKAEWLVKEEYHFSLDS</sequence>
<organism evidence="1 2">
    <name type="scientific">Phakopsora pachyrhizi</name>
    <name type="common">Asian soybean rust disease fungus</name>
    <dbReference type="NCBI Taxonomy" id="170000"/>
    <lineage>
        <taxon>Eukaryota</taxon>
        <taxon>Fungi</taxon>
        <taxon>Dikarya</taxon>
        <taxon>Basidiomycota</taxon>
        <taxon>Pucciniomycotina</taxon>
        <taxon>Pucciniomycetes</taxon>
        <taxon>Pucciniales</taxon>
        <taxon>Phakopsoraceae</taxon>
        <taxon>Phakopsora</taxon>
    </lineage>
</organism>
<keyword evidence="2" id="KW-1185">Reference proteome</keyword>
<name>A0AAV0AQ20_PHAPC</name>
<dbReference type="EMBL" id="CALTRL010001155">
    <property type="protein sequence ID" value="CAH7671250.1"/>
    <property type="molecule type" value="Genomic_DNA"/>
</dbReference>
<accession>A0AAV0AQ20</accession>
<protein>
    <submittedName>
        <fullName evidence="1">Expressed protein</fullName>
    </submittedName>
</protein>
<proteinExistence type="predicted"/>
<comment type="caution">
    <text evidence="1">The sequence shown here is derived from an EMBL/GenBank/DDBJ whole genome shotgun (WGS) entry which is preliminary data.</text>
</comment>
<dbReference type="Proteomes" id="UP001153365">
    <property type="component" value="Unassembled WGS sequence"/>
</dbReference>